<dbReference type="PANTHER" id="PTHR23026">
    <property type="entry name" value="NADPH NITROREDUCTASE"/>
    <property type="match status" value="1"/>
</dbReference>
<organism evidence="3 4">
    <name type="scientific">Brucella pseudogrignonensis</name>
    <dbReference type="NCBI Taxonomy" id="419475"/>
    <lineage>
        <taxon>Bacteria</taxon>
        <taxon>Pseudomonadati</taxon>
        <taxon>Pseudomonadota</taxon>
        <taxon>Alphaproteobacteria</taxon>
        <taxon>Hyphomicrobiales</taxon>
        <taxon>Brucellaceae</taxon>
        <taxon>Brucella/Ochrobactrum group</taxon>
        <taxon>Brucella</taxon>
    </lineage>
</organism>
<accession>A0A256GK26</accession>
<gene>
    <name evidence="3" type="primary">bluB</name>
    <name evidence="3" type="ORF">CEV34_1836</name>
    <name evidence="2" type="ORF">EHE22_12130</name>
</gene>
<dbReference type="Pfam" id="PF00881">
    <property type="entry name" value="Nitroreductase"/>
    <property type="match status" value="1"/>
</dbReference>
<dbReference type="InterPro" id="IPR000415">
    <property type="entry name" value="Nitroreductase-like"/>
</dbReference>
<reference evidence="2 5" key="2">
    <citation type="submission" date="2018-11" db="EMBL/GenBank/DDBJ databases">
        <title>Genome sequencing and analysis.</title>
        <authorList>
            <person name="Huang Y.-T."/>
        </authorList>
    </citation>
    <scope>NUCLEOTIDE SEQUENCE [LARGE SCALE GENOMIC DNA]</scope>
    <source>
        <strain evidence="2 5">SHIN</strain>
    </source>
</reference>
<dbReference type="InterPro" id="IPR029479">
    <property type="entry name" value="Nitroreductase"/>
</dbReference>
<dbReference type="SUPFAM" id="SSF55469">
    <property type="entry name" value="FMN-dependent nitroreductase-like"/>
    <property type="match status" value="1"/>
</dbReference>
<keyword evidence="4" id="KW-1185">Reference proteome</keyword>
<sequence length="207" mass="23863">MKFSPADQNALFNIMRWRRDVRHFLTDPIPDELLTKLCEAMHYAPSVGNSRPWRIFQVESTEKREAVYSLFEASNRQAARIYDEARANKYQQLKLEAIRTAPVQLAVFTENDPVEGHGLGRQTMASTLEQSTAMAVQNLNLAARSLGLGVGMVSILEPDAMKRLFQVPEHWRFSFYLCIGWPCFESDMPLLHENGWQQNTTLRWDKT</sequence>
<dbReference type="AlphaFoldDB" id="A0A256GK26"/>
<dbReference type="InterPro" id="IPR050627">
    <property type="entry name" value="Nitroreductase/BluB"/>
</dbReference>
<dbReference type="RefSeq" id="WP_007873424.1">
    <property type="nucleotide sequence ID" value="NZ_CAXURC020000001.1"/>
</dbReference>
<keyword evidence="2" id="KW-0560">Oxidoreductase</keyword>
<dbReference type="GO" id="GO:0102919">
    <property type="term" value="F:5,6-dimethylbenzimidazole synthase activity"/>
    <property type="evidence" value="ECO:0007669"/>
    <property type="project" value="UniProtKB-EC"/>
</dbReference>
<feature type="domain" description="Nitroreductase" evidence="1">
    <location>
        <begin position="16"/>
        <end position="181"/>
    </location>
</feature>
<dbReference type="EC" id="1.13.11.79" evidence="2"/>
<dbReference type="PANTHER" id="PTHR23026:SF123">
    <property type="entry name" value="NAD(P)H NITROREDUCTASE RV3131-RELATED"/>
    <property type="match status" value="1"/>
</dbReference>
<name>A0A256GK26_9HYPH</name>
<dbReference type="InterPro" id="IPR012825">
    <property type="entry name" value="BluB"/>
</dbReference>
<dbReference type="Proteomes" id="UP000526233">
    <property type="component" value="Unassembled WGS sequence"/>
</dbReference>
<evidence type="ECO:0000313" key="2">
    <source>
        <dbReference type="EMBL" id="NNV21172.1"/>
    </source>
</evidence>
<dbReference type="CDD" id="cd02145">
    <property type="entry name" value="BluB"/>
    <property type="match status" value="1"/>
</dbReference>
<comment type="caution">
    <text evidence="3">The sequence shown here is derived from an EMBL/GenBank/DDBJ whole genome shotgun (WGS) entry which is preliminary data.</text>
</comment>
<evidence type="ECO:0000313" key="3">
    <source>
        <dbReference type="EMBL" id="OYR27348.1"/>
    </source>
</evidence>
<dbReference type="Proteomes" id="UP000216188">
    <property type="component" value="Unassembled WGS sequence"/>
</dbReference>
<protein>
    <submittedName>
        <fullName evidence="3">5,6-dimethylbenzimidazole synthase</fullName>
        <ecNumber evidence="2">1.13.11.79</ecNumber>
    </submittedName>
</protein>
<dbReference type="Gene3D" id="3.40.109.10">
    <property type="entry name" value="NADH Oxidase"/>
    <property type="match status" value="1"/>
</dbReference>
<dbReference type="EMBL" id="NNRM01000017">
    <property type="protein sequence ID" value="OYR27348.1"/>
    <property type="molecule type" value="Genomic_DNA"/>
</dbReference>
<reference evidence="3 4" key="1">
    <citation type="submission" date="2017-07" db="EMBL/GenBank/DDBJ databases">
        <title>Phylogenetic study on the rhizospheric bacterium Ochrobactrum sp. A44.</title>
        <authorList>
            <person name="Krzyzanowska D.M."/>
            <person name="Ossowicki A."/>
            <person name="Rajewska M."/>
            <person name="Maciag T."/>
            <person name="Kaczynski Z."/>
            <person name="Czerwicka M."/>
            <person name="Jafra S."/>
        </authorList>
    </citation>
    <scope>NUCLEOTIDE SEQUENCE [LARGE SCALE GENOMIC DNA]</scope>
    <source>
        <strain evidence="3 4">CCUG 30717</strain>
    </source>
</reference>
<dbReference type="NCBIfam" id="TIGR02476">
    <property type="entry name" value="BluB"/>
    <property type="match status" value="1"/>
</dbReference>
<proteinExistence type="predicted"/>
<dbReference type="EMBL" id="PKQI01000002">
    <property type="protein sequence ID" value="NNV21172.1"/>
    <property type="molecule type" value="Genomic_DNA"/>
</dbReference>
<evidence type="ECO:0000313" key="5">
    <source>
        <dbReference type="Proteomes" id="UP000526233"/>
    </source>
</evidence>
<evidence type="ECO:0000313" key="4">
    <source>
        <dbReference type="Proteomes" id="UP000216188"/>
    </source>
</evidence>
<dbReference type="STRING" id="419475.A8A54_00955"/>
<evidence type="ECO:0000259" key="1">
    <source>
        <dbReference type="Pfam" id="PF00881"/>
    </source>
</evidence>